<dbReference type="EMBL" id="GFPF01001791">
    <property type="protein sequence ID" value="MAA12937.1"/>
    <property type="molecule type" value="Transcribed_RNA"/>
</dbReference>
<protein>
    <submittedName>
        <fullName evidence="2">Uncharacterized protein</fullName>
    </submittedName>
</protein>
<feature type="transmembrane region" description="Helical" evidence="1">
    <location>
        <begin position="64"/>
        <end position="80"/>
    </location>
</feature>
<sequence>MQCSPILLLKEDYIALSRCFADVCLKAIYHDQTCIRTLVPIFLLTLCTCLYCCCYNVLASFTLVVLMRLHSVITVIFFFIQ</sequence>
<reference evidence="2" key="1">
    <citation type="journal article" date="2017" name="Parasit. Vectors">
        <title>Sialotranscriptomics of Rhipicephalus zambeziensis reveals intricate expression profiles of secretory proteins and suggests tight temporal transcriptional regulation during blood-feeding.</title>
        <authorList>
            <person name="de Castro M.H."/>
            <person name="de Klerk D."/>
            <person name="Pienaar R."/>
            <person name="Rees D.J.G."/>
            <person name="Mans B.J."/>
        </authorList>
    </citation>
    <scope>NUCLEOTIDE SEQUENCE</scope>
    <source>
        <tissue evidence="2">Salivary glands</tissue>
    </source>
</reference>
<name>A0A224Y5V6_9ACAR</name>
<proteinExistence type="predicted"/>
<feature type="transmembrane region" description="Helical" evidence="1">
    <location>
        <begin position="38"/>
        <end position="58"/>
    </location>
</feature>
<keyword evidence="1" id="KW-1133">Transmembrane helix</keyword>
<evidence type="ECO:0000313" key="2">
    <source>
        <dbReference type="EMBL" id="MAA12937.1"/>
    </source>
</evidence>
<keyword evidence="1" id="KW-0472">Membrane</keyword>
<evidence type="ECO:0000256" key="1">
    <source>
        <dbReference type="SAM" id="Phobius"/>
    </source>
</evidence>
<organism evidence="2">
    <name type="scientific">Rhipicephalus zambeziensis</name>
    <dbReference type="NCBI Taxonomy" id="60191"/>
    <lineage>
        <taxon>Eukaryota</taxon>
        <taxon>Metazoa</taxon>
        <taxon>Ecdysozoa</taxon>
        <taxon>Arthropoda</taxon>
        <taxon>Chelicerata</taxon>
        <taxon>Arachnida</taxon>
        <taxon>Acari</taxon>
        <taxon>Parasitiformes</taxon>
        <taxon>Ixodida</taxon>
        <taxon>Ixodoidea</taxon>
        <taxon>Ixodidae</taxon>
        <taxon>Rhipicephalinae</taxon>
        <taxon>Rhipicephalus</taxon>
        <taxon>Rhipicephalus</taxon>
    </lineage>
</organism>
<dbReference type="AlphaFoldDB" id="A0A224Y5V6"/>
<accession>A0A224Y5V6</accession>
<keyword evidence="1" id="KW-0812">Transmembrane</keyword>